<protein>
    <submittedName>
        <fullName evidence="1">Uncharacterized protein</fullName>
    </submittedName>
</protein>
<dbReference type="EMBL" id="LDWR01000087">
    <property type="protein sequence ID" value="KML45662.1"/>
    <property type="molecule type" value="Genomic_DNA"/>
</dbReference>
<name>A0A0J5W4G6_BURCE</name>
<dbReference type="AlphaFoldDB" id="A0A0J5W4G6"/>
<gene>
    <name evidence="1" type="ORF">VL15_36490</name>
</gene>
<dbReference type="Proteomes" id="UP000036338">
    <property type="component" value="Unassembled WGS sequence"/>
</dbReference>
<reference evidence="1 2" key="1">
    <citation type="submission" date="2015-05" db="EMBL/GenBank/DDBJ databases">
        <title>Draft genome of Burkholderia cepacia LK29.</title>
        <authorList>
            <person name="Chan X.Y."/>
        </authorList>
    </citation>
    <scope>NUCLEOTIDE SEQUENCE [LARGE SCALE GENOMIC DNA]</scope>
    <source>
        <strain evidence="1 2">LK29</strain>
    </source>
</reference>
<accession>A0A0J5W4G6</accession>
<comment type="caution">
    <text evidence="1">The sequence shown here is derived from an EMBL/GenBank/DDBJ whole genome shotgun (WGS) entry which is preliminary data.</text>
</comment>
<organism evidence="1 2">
    <name type="scientific">Burkholderia cepacia</name>
    <name type="common">Pseudomonas cepacia</name>
    <dbReference type="NCBI Taxonomy" id="292"/>
    <lineage>
        <taxon>Bacteria</taxon>
        <taxon>Pseudomonadati</taxon>
        <taxon>Pseudomonadota</taxon>
        <taxon>Betaproteobacteria</taxon>
        <taxon>Burkholderiales</taxon>
        <taxon>Burkholderiaceae</taxon>
        <taxon>Burkholderia</taxon>
        <taxon>Burkholderia cepacia complex</taxon>
    </lineage>
</organism>
<evidence type="ECO:0000313" key="2">
    <source>
        <dbReference type="Proteomes" id="UP000036338"/>
    </source>
</evidence>
<evidence type="ECO:0000313" key="1">
    <source>
        <dbReference type="EMBL" id="KML45662.1"/>
    </source>
</evidence>
<sequence>MRHVHRVGDVGVMVGKDVPAATEIALKAAENDFSCIVDADEVLRTIKLFIFNVIPAGFRQEAV</sequence>
<proteinExistence type="predicted"/>